<sequence length="109" mass="11028">MICASSPPPGHRSVLRCSAISGFVSILYCVVVAIVDRFCIAILVVVFAAVCRRLPSPGRCASSSSVAGVLVDAGVVADAGGFTGTLAAGLLTGTGADWDWVLTQQLTGC</sequence>
<gene>
    <name evidence="2" type="ORF">Salat_1369400</name>
</gene>
<reference evidence="2" key="2">
    <citation type="journal article" date="2024" name="Plant">
        <title>Genomic evolution and insights into agronomic trait innovations of Sesamum species.</title>
        <authorList>
            <person name="Miao H."/>
            <person name="Wang L."/>
            <person name="Qu L."/>
            <person name="Liu H."/>
            <person name="Sun Y."/>
            <person name="Le M."/>
            <person name="Wang Q."/>
            <person name="Wei S."/>
            <person name="Zheng Y."/>
            <person name="Lin W."/>
            <person name="Duan Y."/>
            <person name="Cao H."/>
            <person name="Xiong S."/>
            <person name="Wang X."/>
            <person name="Wei L."/>
            <person name="Li C."/>
            <person name="Ma Q."/>
            <person name="Ju M."/>
            <person name="Zhao R."/>
            <person name="Li G."/>
            <person name="Mu C."/>
            <person name="Tian Q."/>
            <person name="Mei H."/>
            <person name="Zhang T."/>
            <person name="Gao T."/>
            <person name="Zhang H."/>
        </authorList>
    </citation>
    <scope>NUCLEOTIDE SEQUENCE</scope>
    <source>
        <strain evidence="2">3651</strain>
    </source>
</reference>
<keyword evidence="1" id="KW-1133">Transmembrane helix</keyword>
<evidence type="ECO:0000313" key="2">
    <source>
        <dbReference type="EMBL" id="KAK4426009.1"/>
    </source>
</evidence>
<dbReference type="AlphaFoldDB" id="A0AAE1Y964"/>
<protein>
    <submittedName>
        <fullName evidence="2">Uncharacterized protein</fullName>
    </submittedName>
</protein>
<keyword evidence="1" id="KW-0472">Membrane</keyword>
<comment type="caution">
    <text evidence="2">The sequence shown here is derived from an EMBL/GenBank/DDBJ whole genome shotgun (WGS) entry which is preliminary data.</text>
</comment>
<dbReference type="Proteomes" id="UP001293254">
    <property type="component" value="Unassembled WGS sequence"/>
</dbReference>
<organism evidence="2 3">
    <name type="scientific">Sesamum alatum</name>
    <dbReference type="NCBI Taxonomy" id="300844"/>
    <lineage>
        <taxon>Eukaryota</taxon>
        <taxon>Viridiplantae</taxon>
        <taxon>Streptophyta</taxon>
        <taxon>Embryophyta</taxon>
        <taxon>Tracheophyta</taxon>
        <taxon>Spermatophyta</taxon>
        <taxon>Magnoliopsida</taxon>
        <taxon>eudicotyledons</taxon>
        <taxon>Gunneridae</taxon>
        <taxon>Pentapetalae</taxon>
        <taxon>asterids</taxon>
        <taxon>lamiids</taxon>
        <taxon>Lamiales</taxon>
        <taxon>Pedaliaceae</taxon>
        <taxon>Sesamum</taxon>
    </lineage>
</organism>
<proteinExistence type="predicted"/>
<evidence type="ECO:0000256" key="1">
    <source>
        <dbReference type="SAM" id="Phobius"/>
    </source>
</evidence>
<feature type="transmembrane region" description="Helical" evidence="1">
    <location>
        <begin position="20"/>
        <end position="50"/>
    </location>
</feature>
<dbReference type="EMBL" id="JACGWO010000005">
    <property type="protein sequence ID" value="KAK4426009.1"/>
    <property type="molecule type" value="Genomic_DNA"/>
</dbReference>
<keyword evidence="1" id="KW-0812">Transmembrane</keyword>
<reference evidence="2" key="1">
    <citation type="submission" date="2020-06" db="EMBL/GenBank/DDBJ databases">
        <authorList>
            <person name="Li T."/>
            <person name="Hu X."/>
            <person name="Zhang T."/>
            <person name="Song X."/>
            <person name="Zhang H."/>
            <person name="Dai N."/>
            <person name="Sheng W."/>
            <person name="Hou X."/>
            <person name="Wei L."/>
        </authorList>
    </citation>
    <scope>NUCLEOTIDE SEQUENCE</scope>
    <source>
        <strain evidence="2">3651</strain>
        <tissue evidence="2">Leaf</tissue>
    </source>
</reference>
<keyword evidence="3" id="KW-1185">Reference proteome</keyword>
<name>A0AAE1Y964_9LAMI</name>
<accession>A0AAE1Y964</accession>
<evidence type="ECO:0000313" key="3">
    <source>
        <dbReference type="Proteomes" id="UP001293254"/>
    </source>
</evidence>